<dbReference type="EMBL" id="WMIA01000002">
    <property type="protein sequence ID" value="MTF37762.1"/>
    <property type="molecule type" value="Genomic_DNA"/>
</dbReference>
<reference evidence="2 3" key="1">
    <citation type="submission" date="2019-11" db="EMBL/GenBank/DDBJ databases">
        <title>Isolation of a new High Light Tolerant Cyanobacteria.</title>
        <authorList>
            <person name="Dobson Z."/>
            <person name="Vaughn N."/>
            <person name="Vaughn M."/>
            <person name="Fromme P."/>
            <person name="Mazor Y."/>
        </authorList>
    </citation>
    <scope>NUCLEOTIDE SEQUENCE [LARGE SCALE GENOMIC DNA]</scope>
    <source>
        <strain evidence="2 3">0216</strain>
    </source>
</reference>
<dbReference type="Gene3D" id="1.10.10.10">
    <property type="entry name" value="Winged helix-like DNA-binding domain superfamily/Winged helix DNA-binding domain"/>
    <property type="match status" value="1"/>
</dbReference>
<dbReference type="SUPFAM" id="SSF46785">
    <property type="entry name" value="Winged helix' DNA-binding domain"/>
    <property type="match status" value="1"/>
</dbReference>
<evidence type="ECO:0000259" key="1">
    <source>
        <dbReference type="PROSITE" id="PS50186"/>
    </source>
</evidence>
<dbReference type="PROSITE" id="PS50186">
    <property type="entry name" value="DEP"/>
    <property type="match status" value="1"/>
</dbReference>
<dbReference type="InterPro" id="IPR036390">
    <property type="entry name" value="WH_DNA-bd_sf"/>
</dbReference>
<dbReference type="RefSeq" id="WP_155082626.1">
    <property type="nucleotide sequence ID" value="NZ_WMIA01000002.1"/>
</dbReference>
<dbReference type="Proteomes" id="UP000437131">
    <property type="component" value="Unassembled WGS sequence"/>
</dbReference>
<dbReference type="InterPro" id="IPR036388">
    <property type="entry name" value="WH-like_DNA-bd_sf"/>
</dbReference>
<feature type="domain" description="DEP" evidence="1">
    <location>
        <begin position="80"/>
        <end position="153"/>
    </location>
</feature>
<dbReference type="PANTHER" id="PTHR22829">
    <property type="entry name" value="DEP DOMAIN PROTEIN"/>
    <property type="match status" value="1"/>
</dbReference>
<sequence length="155" mass="18606">MFEEVNEQIKSKVLALFFMKFKISPTYSLTIIEKWFTENSWADWETLYNLIQNALVRVENNNLINLYEQKICQLVNDMRGLGGIEIKNRNYRLKTYPLCFIGSEVVNWMEKKYDISKAEALKLGQTLINEKIIHHVTDDHDFKNDYLFYRFYLDE</sequence>
<organism evidence="2 3">
    <name type="scientific">Cyanobacterium aponinum 0216</name>
    <dbReference type="NCBI Taxonomy" id="2676140"/>
    <lineage>
        <taxon>Bacteria</taxon>
        <taxon>Bacillati</taxon>
        <taxon>Cyanobacteriota</taxon>
        <taxon>Cyanophyceae</taxon>
        <taxon>Oscillatoriophycideae</taxon>
        <taxon>Chroococcales</taxon>
        <taxon>Geminocystaceae</taxon>
        <taxon>Cyanobacterium</taxon>
    </lineage>
</organism>
<dbReference type="CDD" id="cd04371">
    <property type="entry name" value="DEP"/>
    <property type="match status" value="1"/>
</dbReference>
<comment type="caution">
    <text evidence="2">The sequence shown here is derived from an EMBL/GenBank/DDBJ whole genome shotgun (WGS) entry which is preliminary data.</text>
</comment>
<dbReference type="Pfam" id="PF00610">
    <property type="entry name" value="DEP"/>
    <property type="match status" value="1"/>
</dbReference>
<dbReference type="GO" id="GO:0035556">
    <property type="term" value="P:intracellular signal transduction"/>
    <property type="evidence" value="ECO:0007669"/>
    <property type="project" value="InterPro"/>
</dbReference>
<gene>
    <name evidence="2" type="ORF">GGC33_02305</name>
</gene>
<evidence type="ECO:0000313" key="2">
    <source>
        <dbReference type="EMBL" id="MTF37762.1"/>
    </source>
</evidence>
<evidence type="ECO:0000313" key="3">
    <source>
        <dbReference type="Proteomes" id="UP000437131"/>
    </source>
</evidence>
<protein>
    <recommendedName>
        <fullName evidence="1">DEP domain-containing protein</fullName>
    </recommendedName>
</protein>
<dbReference type="InterPro" id="IPR000591">
    <property type="entry name" value="DEP_dom"/>
</dbReference>
<name>A0A844GRS7_9CHRO</name>
<dbReference type="SMART" id="SM00049">
    <property type="entry name" value="DEP"/>
    <property type="match status" value="1"/>
</dbReference>
<dbReference type="GO" id="GO:0023051">
    <property type="term" value="P:regulation of signaling"/>
    <property type="evidence" value="ECO:0007669"/>
    <property type="project" value="TreeGrafter"/>
</dbReference>
<dbReference type="InterPro" id="IPR051832">
    <property type="entry name" value="mTOR-Rac_regulators"/>
</dbReference>
<accession>A0A844GRS7</accession>
<proteinExistence type="predicted"/>
<dbReference type="AlphaFoldDB" id="A0A844GRS7"/>
<dbReference type="PANTHER" id="PTHR22829:SF16">
    <property type="entry name" value="PH DOMAIN-CONTAINING PROTEIN"/>
    <property type="match status" value="1"/>
</dbReference>